<evidence type="ECO:0000256" key="6">
    <source>
        <dbReference type="SAM" id="SignalP"/>
    </source>
</evidence>
<dbReference type="SUPFAM" id="SSF51695">
    <property type="entry name" value="PLC-like phosphodiesterases"/>
    <property type="match status" value="1"/>
</dbReference>
<dbReference type="GO" id="GO:0008081">
    <property type="term" value="F:phosphoric diester hydrolase activity"/>
    <property type="evidence" value="ECO:0007669"/>
    <property type="project" value="InterPro"/>
</dbReference>
<protein>
    <submittedName>
        <fullName evidence="7">Catalytic domain of cg14945 like protein</fullName>
    </submittedName>
</protein>
<dbReference type="PANTHER" id="PTHR13593">
    <property type="match status" value="1"/>
</dbReference>
<feature type="signal peptide" evidence="6">
    <location>
        <begin position="1"/>
        <end position="21"/>
    </location>
</feature>
<dbReference type="InterPro" id="IPR017946">
    <property type="entry name" value="PLC-like_Pdiesterase_TIM-brl"/>
</dbReference>
<dbReference type="PROSITE" id="PS50007">
    <property type="entry name" value="PIPLC_X_DOMAIN"/>
    <property type="match status" value="1"/>
</dbReference>
<evidence type="ECO:0000256" key="1">
    <source>
        <dbReference type="ARBA" id="ARBA00000110"/>
    </source>
</evidence>
<evidence type="ECO:0000256" key="2">
    <source>
        <dbReference type="ARBA" id="ARBA00022723"/>
    </source>
</evidence>
<sequence>MRRVPLLLLLWLVADDDAVSAQEHGERRTWGVYLTAASKKQDGKYRLLELNWYGLPSHLQEVASVHLFNTDPHVAARNVSFNPLESYRVTGRDGRRTTAVVFPRYNWTSLTTDDCLGFWAVLSTRESPVAATSCLRARPRWMRQHCRELGHLRFVDLFVPGTHNSAMYDTASPDHVTIFDHFLLNQEETILNQLLYGIRSLDLRVQESRGEFWITHDLIKGQLTVRDVLRQVRQFVQETGEPVLLDFHRFTTGFRKRDPNPHENHVRLVQLITEELRGLLLFRNATRVPLADILDGCRDGATPGPKVLLCYNHPYHGPGVEHVGQGVKHLWANTNDVSTLQSFLDEKVCEPTFDTPTSAMAQTTAQLPFLKSNRKMAQEVNAQVTRWFRETWWRCANLVATDFFLGTDMINVAIESNLRRVSSS</sequence>
<reference evidence="7" key="1">
    <citation type="journal article" date="2016" name="Ticks Tick Borne Dis.">
        <title>De novo assembly and annotation of the salivary gland transcriptome of Rhipicephalus appendiculatus male and female ticks during blood feeding.</title>
        <authorList>
            <person name="de Castro M.H."/>
            <person name="de Klerk D."/>
            <person name="Pienaar R."/>
            <person name="Latif A.A."/>
            <person name="Rees D.J."/>
            <person name="Mans B.J."/>
        </authorList>
    </citation>
    <scope>NUCLEOTIDE SEQUENCE</scope>
    <source>
        <tissue evidence="7">Salivary glands</tissue>
    </source>
</reference>
<keyword evidence="2" id="KW-0479">Metal-binding</keyword>
<accession>A0A131YL61</accession>
<keyword evidence="3" id="KW-0460">Magnesium</keyword>
<dbReference type="EMBL" id="GEDV01008533">
    <property type="protein sequence ID" value="JAP80024.1"/>
    <property type="molecule type" value="Transcribed_RNA"/>
</dbReference>
<dbReference type="Gene3D" id="3.20.20.190">
    <property type="entry name" value="Phosphatidylinositol (PI) phosphodiesterase"/>
    <property type="match status" value="1"/>
</dbReference>
<dbReference type="GO" id="GO:0016829">
    <property type="term" value="F:lyase activity"/>
    <property type="evidence" value="ECO:0007669"/>
    <property type="project" value="UniProtKB-KW"/>
</dbReference>
<keyword evidence="6" id="KW-0732">Signal</keyword>
<dbReference type="PANTHER" id="PTHR13593:SF103">
    <property type="entry name" value="RE10370P"/>
    <property type="match status" value="1"/>
</dbReference>
<organism evidence="7">
    <name type="scientific">Rhipicephalus appendiculatus</name>
    <name type="common">Brown ear tick</name>
    <dbReference type="NCBI Taxonomy" id="34631"/>
    <lineage>
        <taxon>Eukaryota</taxon>
        <taxon>Metazoa</taxon>
        <taxon>Ecdysozoa</taxon>
        <taxon>Arthropoda</taxon>
        <taxon>Chelicerata</taxon>
        <taxon>Arachnida</taxon>
        <taxon>Acari</taxon>
        <taxon>Parasitiformes</taxon>
        <taxon>Ixodida</taxon>
        <taxon>Ixodoidea</taxon>
        <taxon>Ixodidae</taxon>
        <taxon>Rhipicephalinae</taxon>
        <taxon>Rhipicephalus</taxon>
        <taxon>Rhipicephalus</taxon>
    </lineage>
</organism>
<evidence type="ECO:0000256" key="3">
    <source>
        <dbReference type="ARBA" id="ARBA00022842"/>
    </source>
</evidence>
<comment type="catalytic activity">
    <reaction evidence="1">
        <text>an N-(acyl)-sphingosylphosphoethanolamine = an N-(acyl)-sphingosyl-1,3-cyclic phosphate + ethanolamine</text>
        <dbReference type="Rhea" id="RHEA:60648"/>
        <dbReference type="ChEBI" id="CHEBI:57603"/>
        <dbReference type="ChEBI" id="CHEBI:143891"/>
        <dbReference type="ChEBI" id="CHEBI:143892"/>
    </reaction>
</comment>
<dbReference type="AlphaFoldDB" id="A0A131YL61"/>
<dbReference type="GO" id="GO:0046872">
    <property type="term" value="F:metal ion binding"/>
    <property type="evidence" value="ECO:0007669"/>
    <property type="project" value="UniProtKB-KW"/>
</dbReference>
<dbReference type="GO" id="GO:0006629">
    <property type="term" value="P:lipid metabolic process"/>
    <property type="evidence" value="ECO:0007669"/>
    <property type="project" value="InterPro"/>
</dbReference>
<evidence type="ECO:0000256" key="4">
    <source>
        <dbReference type="ARBA" id="ARBA00023157"/>
    </source>
</evidence>
<feature type="chain" id="PRO_5007285446" evidence="6">
    <location>
        <begin position="22"/>
        <end position="424"/>
    </location>
</feature>
<keyword evidence="4" id="KW-1015">Disulfide bond</keyword>
<evidence type="ECO:0000313" key="7">
    <source>
        <dbReference type="EMBL" id="JAP80024.1"/>
    </source>
</evidence>
<proteinExistence type="predicted"/>
<evidence type="ECO:0000256" key="5">
    <source>
        <dbReference type="ARBA" id="ARBA00023239"/>
    </source>
</evidence>
<dbReference type="InterPro" id="IPR051057">
    <property type="entry name" value="PI-PLC_domain"/>
</dbReference>
<keyword evidence="5" id="KW-0456">Lyase</keyword>
<name>A0A131YL61_RHIAP</name>